<feature type="region of interest" description="Disordered" evidence="1">
    <location>
        <begin position="240"/>
        <end position="304"/>
    </location>
</feature>
<evidence type="ECO:0000313" key="3">
    <source>
        <dbReference type="Proteomes" id="UP000306584"/>
    </source>
</evidence>
<accession>A0A4S9JVV2</accession>
<proteinExistence type="predicted"/>
<feature type="compositionally biased region" description="Acidic residues" evidence="1">
    <location>
        <begin position="154"/>
        <end position="164"/>
    </location>
</feature>
<protein>
    <submittedName>
        <fullName evidence="2">Uncharacterized protein</fullName>
    </submittedName>
</protein>
<feature type="compositionally biased region" description="Pro residues" evidence="1">
    <location>
        <begin position="39"/>
        <end position="53"/>
    </location>
</feature>
<comment type="caution">
    <text evidence="2">The sequence shown here is derived from an EMBL/GenBank/DDBJ whole genome shotgun (WGS) entry which is preliminary data.</text>
</comment>
<organism evidence="2 3">
    <name type="scientific">Aureobasidium pullulans</name>
    <name type="common">Black yeast</name>
    <name type="synonym">Pullularia pullulans</name>
    <dbReference type="NCBI Taxonomy" id="5580"/>
    <lineage>
        <taxon>Eukaryota</taxon>
        <taxon>Fungi</taxon>
        <taxon>Dikarya</taxon>
        <taxon>Ascomycota</taxon>
        <taxon>Pezizomycotina</taxon>
        <taxon>Dothideomycetes</taxon>
        <taxon>Dothideomycetidae</taxon>
        <taxon>Dothideales</taxon>
        <taxon>Saccotheciaceae</taxon>
        <taxon>Aureobasidium</taxon>
    </lineage>
</organism>
<dbReference type="AlphaFoldDB" id="A0A4S9JVV2"/>
<sequence length="304" mass="32682">MALSIAPPTGPSPKTSASPPPLSSSDPSSSSSAAVRSPSPQPPPASPLTPPAQPAKLAIHTQPIPAQSVPAHPAQFIEQPPSLPFSSHESSDAIALRAAISSLQFQRLQAQRDLRTLEDIKRQAVDHPEAYRQHVIATSQSKATPPPWATSDSPDQDMDDEDDAVLGASSPNGQDFAMSEFEDSPKDYPVSYGSMLHSREQKTVRQPSSFPAVPLPQDVVRCPPIEWAKYNIVGESLDKLHRDQQARPGDVDSSQRDSVVAAPYNPFLDKLDPRPTSESPSTRKDSGSSASDQNAHRRPSKTAM</sequence>
<dbReference type="Proteomes" id="UP000306584">
    <property type="component" value="Unassembled WGS sequence"/>
</dbReference>
<feature type="compositionally biased region" description="Basic and acidic residues" evidence="1">
    <location>
        <begin position="240"/>
        <end position="255"/>
    </location>
</feature>
<feature type="region of interest" description="Disordered" evidence="1">
    <location>
        <begin position="1"/>
        <end position="89"/>
    </location>
</feature>
<name>A0A4S9JVV2_AURPU</name>
<evidence type="ECO:0000313" key="2">
    <source>
        <dbReference type="EMBL" id="THY05750.1"/>
    </source>
</evidence>
<gene>
    <name evidence="2" type="ORF">D6D01_09969</name>
</gene>
<feature type="region of interest" description="Disordered" evidence="1">
    <location>
        <begin position="124"/>
        <end position="217"/>
    </location>
</feature>
<feature type="compositionally biased region" description="Basic and acidic residues" evidence="1">
    <location>
        <begin position="269"/>
        <end position="286"/>
    </location>
</feature>
<reference evidence="2 3" key="1">
    <citation type="submission" date="2018-10" db="EMBL/GenBank/DDBJ databases">
        <title>Fifty Aureobasidium pullulans genomes reveal a recombining polyextremotolerant generalist.</title>
        <authorList>
            <person name="Gostincar C."/>
            <person name="Turk M."/>
            <person name="Zajc J."/>
            <person name="Gunde-Cimerman N."/>
        </authorList>
    </citation>
    <scope>NUCLEOTIDE SEQUENCE [LARGE SCALE GENOMIC DNA]</scope>
    <source>
        <strain evidence="2 3">EXF-6604</strain>
    </source>
</reference>
<feature type="compositionally biased region" description="Low complexity" evidence="1">
    <location>
        <begin position="12"/>
        <end position="38"/>
    </location>
</feature>
<evidence type="ECO:0000256" key="1">
    <source>
        <dbReference type="SAM" id="MobiDB-lite"/>
    </source>
</evidence>
<dbReference type="EMBL" id="QZBD01000786">
    <property type="protein sequence ID" value="THY05750.1"/>
    <property type="molecule type" value="Genomic_DNA"/>
</dbReference>